<dbReference type="InterPro" id="IPR050093">
    <property type="entry name" value="ABC_SmlMolc_Importer"/>
</dbReference>
<keyword evidence="4" id="KW-1278">Translocase</keyword>
<dbReference type="InterPro" id="IPR003593">
    <property type="entry name" value="AAA+_ATPase"/>
</dbReference>
<dbReference type="PANTHER" id="PTHR42781">
    <property type="entry name" value="SPERMIDINE/PUTRESCINE IMPORT ATP-BINDING PROTEIN POTA"/>
    <property type="match status" value="1"/>
</dbReference>
<keyword evidence="2" id="KW-0547">Nucleotide-binding</keyword>
<gene>
    <name evidence="6" type="ORF">BS1321_23155</name>
</gene>
<dbReference type="Proteomes" id="UP000214618">
    <property type="component" value="Chromosome"/>
</dbReference>
<accession>A0A223ER05</accession>
<dbReference type="InterPro" id="IPR003439">
    <property type="entry name" value="ABC_transporter-like_ATP-bd"/>
</dbReference>
<keyword evidence="1" id="KW-0813">Transport</keyword>
<evidence type="ECO:0000313" key="6">
    <source>
        <dbReference type="EMBL" id="ASS97552.1"/>
    </source>
</evidence>
<evidence type="ECO:0000256" key="2">
    <source>
        <dbReference type="ARBA" id="ARBA00022741"/>
    </source>
</evidence>
<evidence type="ECO:0000256" key="3">
    <source>
        <dbReference type="ARBA" id="ARBA00022840"/>
    </source>
</evidence>
<reference evidence="6 7" key="1">
    <citation type="submission" date="2016-10" db="EMBL/GenBank/DDBJ databases">
        <title>The whole genome sequencing and assembly of Bacillus simplex DSM 1321 strain.</title>
        <authorList>
            <person name="Park M.-K."/>
            <person name="Lee Y.-J."/>
            <person name="Yi H."/>
            <person name="Bahn Y.-S."/>
            <person name="Kim J.F."/>
            <person name="Lee D.-W."/>
        </authorList>
    </citation>
    <scope>NUCLEOTIDE SEQUENCE [LARGE SCALE GENOMIC DNA]</scope>
    <source>
        <strain evidence="6 7">DSM 1321</strain>
    </source>
</reference>
<dbReference type="InterPro" id="IPR008995">
    <property type="entry name" value="Mo/tungstate-bd_C_term_dom"/>
</dbReference>
<organism evidence="6 7">
    <name type="scientific">Peribacillus simplex NBRC 15720 = DSM 1321</name>
    <dbReference type="NCBI Taxonomy" id="1349754"/>
    <lineage>
        <taxon>Bacteria</taxon>
        <taxon>Bacillati</taxon>
        <taxon>Bacillota</taxon>
        <taxon>Bacilli</taxon>
        <taxon>Bacillales</taxon>
        <taxon>Bacillaceae</taxon>
        <taxon>Peribacillus</taxon>
    </lineage>
</organism>
<dbReference type="FunFam" id="3.40.50.300:FF:000133">
    <property type="entry name" value="Spermidine/putrescine import ATP-binding protein PotA"/>
    <property type="match status" value="1"/>
</dbReference>
<dbReference type="Gene3D" id="2.40.50.100">
    <property type="match status" value="1"/>
</dbReference>
<dbReference type="SUPFAM" id="SSF50331">
    <property type="entry name" value="MOP-like"/>
    <property type="match status" value="1"/>
</dbReference>
<dbReference type="GO" id="GO:0016887">
    <property type="term" value="F:ATP hydrolysis activity"/>
    <property type="evidence" value="ECO:0007669"/>
    <property type="project" value="InterPro"/>
</dbReference>
<dbReference type="SUPFAM" id="SSF52540">
    <property type="entry name" value="P-loop containing nucleoside triphosphate hydrolases"/>
    <property type="match status" value="1"/>
</dbReference>
<dbReference type="PANTHER" id="PTHR42781:SF4">
    <property type="entry name" value="SPERMIDINE_PUTRESCINE IMPORT ATP-BINDING PROTEIN POTA"/>
    <property type="match status" value="1"/>
</dbReference>
<dbReference type="SMART" id="SM00382">
    <property type="entry name" value="AAA"/>
    <property type="match status" value="1"/>
</dbReference>
<evidence type="ECO:0000259" key="5">
    <source>
        <dbReference type="PROSITE" id="PS50893"/>
    </source>
</evidence>
<dbReference type="PROSITE" id="PS50893">
    <property type="entry name" value="ABC_TRANSPORTER_2"/>
    <property type="match status" value="1"/>
</dbReference>
<evidence type="ECO:0000256" key="1">
    <source>
        <dbReference type="ARBA" id="ARBA00022448"/>
    </source>
</evidence>
<sequence>MIELNSITKKYSQATAVDNISINIKEGEFLSLLGPSGCGKTTTLRMIGGFELPNQGSIKIDGKEAGNLPPNLRPVNTVFQNYALFPHLSIYNNIAFGLKQKKISKVQIARDTTEIVEIMGLQQHKDKYPRQLSGGQQQRVALARALVNKPRVLLLDEPLGALDLKLRKKMQFELKKLHEQFEITFIYVTHDQEEALIMSDRIAVMNQGRIEQIDTPQQIYNNPKTLFVADFIGETNVIDVDLLESQNRENLLNEFSQVRNSGKKLVIRPEHLNITQSRFQPNRITFEAKLKKVHFVGSKRVVECVSGSQEIVVNLSDEEQMDHLGESICLSARKDLVKIL</sequence>
<dbReference type="EMBL" id="CP017704">
    <property type="protein sequence ID" value="ASS97552.1"/>
    <property type="molecule type" value="Genomic_DNA"/>
</dbReference>
<dbReference type="InterPro" id="IPR027417">
    <property type="entry name" value="P-loop_NTPase"/>
</dbReference>
<dbReference type="Gene3D" id="3.40.50.300">
    <property type="entry name" value="P-loop containing nucleotide triphosphate hydrolases"/>
    <property type="match status" value="1"/>
</dbReference>
<feature type="domain" description="ABC transporter" evidence="5">
    <location>
        <begin position="2"/>
        <end position="232"/>
    </location>
</feature>
<evidence type="ECO:0000256" key="4">
    <source>
        <dbReference type="ARBA" id="ARBA00022967"/>
    </source>
</evidence>
<dbReference type="Pfam" id="PF00005">
    <property type="entry name" value="ABC_tran"/>
    <property type="match status" value="1"/>
</dbReference>
<dbReference type="AlphaFoldDB" id="A0A223ER05"/>
<evidence type="ECO:0000313" key="7">
    <source>
        <dbReference type="Proteomes" id="UP000214618"/>
    </source>
</evidence>
<dbReference type="InterPro" id="IPR017871">
    <property type="entry name" value="ABC_transporter-like_CS"/>
</dbReference>
<protein>
    <recommendedName>
        <fullName evidence="5">ABC transporter domain-containing protein</fullName>
    </recommendedName>
</protein>
<dbReference type="PROSITE" id="PS00211">
    <property type="entry name" value="ABC_TRANSPORTER_1"/>
    <property type="match status" value="1"/>
</dbReference>
<keyword evidence="3" id="KW-0067">ATP-binding</keyword>
<dbReference type="GO" id="GO:0005886">
    <property type="term" value="C:plasma membrane"/>
    <property type="evidence" value="ECO:0007669"/>
    <property type="project" value="UniProtKB-ARBA"/>
</dbReference>
<name>A0A223ER05_9BACI</name>
<proteinExistence type="predicted"/>
<dbReference type="GO" id="GO:0032991">
    <property type="term" value="C:protein-containing complex"/>
    <property type="evidence" value="ECO:0007669"/>
    <property type="project" value="UniProtKB-ARBA"/>
</dbReference>
<dbReference type="GO" id="GO:0005524">
    <property type="term" value="F:ATP binding"/>
    <property type="evidence" value="ECO:0007669"/>
    <property type="project" value="UniProtKB-KW"/>
</dbReference>